<reference evidence="1 2" key="1">
    <citation type="journal article" date="2015" name="Genome Biol. Evol.">
        <title>Phylogenomic analyses indicate that early fungi evolved digesting cell walls of algal ancestors of land plants.</title>
        <authorList>
            <person name="Chang Y."/>
            <person name="Wang S."/>
            <person name="Sekimoto S."/>
            <person name="Aerts A.L."/>
            <person name="Choi C."/>
            <person name="Clum A."/>
            <person name="LaButti K.M."/>
            <person name="Lindquist E.A."/>
            <person name="Yee Ngan C."/>
            <person name="Ohm R.A."/>
            <person name="Salamov A.A."/>
            <person name="Grigoriev I.V."/>
            <person name="Spatafora J.W."/>
            <person name="Berbee M.L."/>
        </authorList>
    </citation>
    <scope>NUCLEOTIDE SEQUENCE [LARGE SCALE GENOMIC DNA]</scope>
    <source>
        <strain evidence="1 2">JEL478</strain>
    </source>
</reference>
<dbReference type="EMBL" id="KQ965763">
    <property type="protein sequence ID" value="KXS15240.1"/>
    <property type="molecule type" value="Genomic_DNA"/>
</dbReference>
<dbReference type="PANTHER" id="PTHR34561">
    <property type="entry name" value="NADH DEHYDROGENASE [UBIQUINONE] 1 ALPHA SUBCOMPLEX ASSEMBLY FACTOR 8"/>
    <property type="match status" value="1"/>
</dbReference>
<gene>
    <name evidence="1" type="ORF">M427DRAFT_56868</name>
</gene>
<dbReference type="PANTHER" id="PTHR34561:SF1">
    <property type="entry name" value="NADH DEHYDROGENASE [UBIQUINONE] 1 ALPHA SUBCOMPLEX ASSEMBLY FACTOR 8"/>
    <property type="match status" value="1"/>
</dbReference>
<dbReference type="OMA" id="KCINENY"/>
<dbReference type="GO" id="GO:0032981">
    <property type="term" value="P:mitochondrial respiratory chain complex I assembly"/>
    <property type="evidence" value="ECO:0007669"/>
    <property type="project" value="InterPro"/>
</dbReference>
<organism evidence="1 2">
    <name type="scientific">Gonapodya prolifera (strain JEL478)</name>
    <name type="common">Monoblepharis prolifera</name>
    <dbReference type="NCBI Taxonomy" id="1344416"/>
    <lineage>
        <taxon>Eukaryota</taxon>
        <taxon>Fungi</taxon>
        <taxon>Fungi incertae sedis</taxon>
        <taxon>Chytridiomycota</taxon>
        <taxon>Chytridiomycota incertae sedis</taxon>
        <taxon>Monoblepharidomycetes</taxon>
        <taxon>Monoblepharidales</taxon>
        <taxon>Gonapodyaceae</taxon>
        <taxon>Gonapodya</taxon>
    </lineage>
</organism>
<dbReference type="GO" id="GO:0005739">
    <property type="term" value="C:mitochondrion"/>
    <property type="evidence" value="ECO:0007669"/>
    <property type="project" value="InterPro"/>
</dbReference>
<accession>A0A139AER2</accession>
<dbReference type="OrthoDB" id="3821113at2759"/>
<dbReference type="AlphaFoldDB" id="A0A139AER2"/>
<dbReference type="Proteomes" id="UP000070544">
    <property type="component" value="Unassembled WGS sequence"/>
</dbReference>
<name>A0A139AER2_GONPJ</name>
<protein>
    <recommendedName>
        <fullName evidence="3">IMS import disulfide relay-system CHCH-CHCH-like Cx9C domain-containing protein</fullName>
    </recommendedName>
</protein>
<evidence type="ECO:0008006" key="3">
    <source>
        <dbReference type="Google" id="ProtNLM"/>
    </source>
</evidence>
<dbReference type="InterPro" id="IPR034595">
    <property type="entry name" value="NDUFAF8"/>
</dbReference>
<keyword evidence="2" id="KW-1185">Reference proteome</keyword>
<sequence length="66" mass="7247">MSSTPAARKGARLLSHAVSECSTQAIAYGQCIGRVVDEQRDVSKGMCGKEFDAFKVCVQKVAKRRW</sequence>
<proteinExistence type="predicted"/>
<evidence type="ECO:0000313" key="1">
    <source>
        <dbReference type="EMBL" id="KXS15240.1"/>
    </source>
</evidence>
<evidence type="ECO:0000313" key="2">
    <source>
        <dbReference type="Proteomes" id="UP000070544"/>
    </source>
</evidence>